<dbReference type="InterPro" id="IPR025713">
    <property type="entry name" value="MotB-like_N_dom"/>
</dbReference>
<dbReference type="EMBL" id="FOXO01000002">
    <property type="protein sequence ID" value="SFP46079.1"/>
    <property type="molecule type" value="Genomic_DNA"/>
</dbReference>
<sequence>MAKKPEEIKPGLPAWQGTFGDLMNLLLCFFVLLFSMATMDAAKFEEVAASFSSAFGIFNGGEMALGKGALIGDGVSQLTELSSYITSMGLAQTGADSESEETEVGDMNQEELMEAAQEAQMKASEELAKKIEMALDEAEIEDEVSMNYTSQYVQLTIQGSILFDSGRTEIKEDVIPVLEKVGEILESYAGGTIDIEGHTDNVPMSSNGKYADNDELSSGRALAIFKYLCENTTLEPSNIVHTGRGEYDPIADNSTDEGRARNRRVEIKIYNPLSSSY</sequence>
<dbReference type="GO" id="GO:0005886">
    <property type="term" value="C:plasma membrane"/>
    <property type="evidence" value="ECO:0007669"/>
    <property type="project" value="UniProtKB-SubCell"/>
</dbReference>
<evidence type="ECO:0000313" key="10">
    <source>
        <dbReference type="Proteomes" id="UP000182624"/>
    </source>
</evidence>
<name>A0A1I5QIK6_9FIRM</name>
<evidence type="ECO:0000256" key="2">
    <source>
        <dbReference type="ARBA" id="ARBA00008914"/>
    </source>
</evidence>
<dbReference type="Pfam" id="PF00691">
    <property type="entry name" value="OmpA"/>
    <property type="match status" value="1"/>
</dbReference>
<keyword evidence="10" id="KW-1185">Reference proteome</keyword>
<accession>A0A1I5QIK6</accession>
<evidence type="ECO:0000256" key="1">
    <source>
        <dbReference type="ARBA" id="ARBA00004162"/>
    </source>
</evidence>
<dbReference type="Pfam" id="PF13677">
    <property type="entry name" value="MotB_plug"/>
    <property type="match status" value="1"/>
</dbReference>
<organism evidence="9 10">
    <name type="scientific">Butyrivibrio proteoclasticus</name>
    <dbReference type="NCBI Taxonomy" id="43305"/>
    <lineage>
        <taxon>Bacteria</taxon>
        <taxon>Bacillati</taxon>
        <taxon>Bacillota</taxon>
        <taxon>Clostridia</taxon>
        <taxon>Lachnospirales</taxon>
        <taxon>Lachnospiraceae</taxon>
        <taxon>Butyrivibrio</taxon>
    </lineage>
</organism>
<dbReference type="InterPro" id="IPR006665">
    <property type="entry name" value="OmpA-like"/>
</dbReference>
<keyword evidence="6 7" id="KW-0472">Membrane</keyword>
<reference evidence="10" key="1">
    <citation type="submission" date="2016-10" db="EMBL/GenBank/DDBJ databases">
        <authorList>
            <person name="Varghese N."/>
            <person name="Submissions S."/>
        </authorList>
    </citation>
    <scope>NUCLEOTIDE SEQUENCE [LARGE SCALE GENOMIC DNA]</scope>
    <source>
        <strain evidence="10">P18</strain>
    </source>
</reference>
<evidence type="ECO:0000256" key="4">
    <source>
        <dbReference type="ARBA" id="ARBA00022692"/>
    </source>
</evidence>
<evidence type="ECO:0000259" key="8">
    <source>
        <dbReference type="PROSITE" id="PS51123"/>
    </source>
</evidence>
<evidence type="ECO:0000256" key="6">
    <source>
        <dbReference type="ARBA" id="ARBA00023136"/>
    </source>
</evidence>
<dbReference type="RefSeq" id="WP_074883556.1">
    <property type="nucleotide sequence ID" value="NZ_FOXO01000002.1"/>
</dbReference>
<dbReference type="CDD" id="cd07185">
    <property type="entry name" value="OmpA_C-like"/>
    <property type="match status" value="1"/>
</dbReference>
<dbReference type="Gene3D" id="3.30.1330.60">
    <property type="entry name" value="OmpA-like domain"/>
    <property type="match status" value="1"/>
</dbReference>
<protein>
    <submittedName>
        <fullName evidence="9">Chemotaxis protein MotB</fullName>
    </submittedName>
</protein>
<proteinExistence type="inferred from homology"/>
<dbReference type="PANTHER" id="PTHR30329">
    <property type="entry name" value="STATOR ELEMENT OF FLAGELLAR MOTOR COMPLEX"/>
    <property type="match status" value="1"/>
</dbReference>
<evidence type="ECO:0000313" key="9">
    <source>
        <dbReference type="EMBL" id="SFP46079.1"/>
    </source>
</evidence>
<dbReference type="OrthoDB" id="9815217at2"/>
<dbReference type="InterPro" id="IPR050330">
    <property type="entry name" value="Bact_OuterMem_StrucFunc"/>
</dbReference>
<gene>
    <name evidence="9" type="ORF">SAMN04487928_102146</name>
</gene>
<dbReference type="Proteomes" id="UP000182624">
    <property type="component" value="Unassembled WGS sequence"/>
</dbReference>
<dbReference type="SUPFAM" id="SSF103088">
    <property type="entry name" value="OmpA-like"/>
    <property type="match status" value="1"/>
</dbReference>
<keyword evidence="5" id="KW-1133">Transmembrane helix</keyword>
<evidence type="ECO:0000256" key="3">
    <source>
        <dbReference type="ARBA" id="ARBA00022475"/>
    </source>
</evidence>
<dbReference type="InterPro" id="IPR036737">
    <property type="entry name" value="OmpA-like_sf"/>
</dbReference>
<dbReference type="PANTHER" id="PTHR30329:SF21">
    <property type="entry name" value="LIPOPROTEIN YIAD-RELATED"/>
    <property type="match status" value="1"/>
</dbReference>
<feature type="domain" description="OmpA-like" evidence="8">
    <location>
        <begin position="150"/>
        <end position="273"/>
    </location>
</feature>
<keyword evidence="4" id="KW-0812">Transmembrane</keyword>
<evidence type="ECO:0000256" key="7">
    <source>
        <dbReference type="PROSITE-ProRule" id="PRU00473"/>
    </source>
</evidence>
<comment type="subcellular location">
    <subcellularLocation>
        <location evidence="1">Cell membrane</location>
        <topology evidence="1">Single-pass membrane protein</topology>
    </subcellularLocation>
</comment>
<dbReference type="PROSITE" id="PS51123">
    <property type="entry name" value="OMPA_2"/>
    <property type="match status" value="1"/>
</dbReference>
<keyword evidence="3" id="KW-1003">Cell membrane</keyword>
<evidence type="ECO:0000256" key="5">
    <source>
        <dbReference type="ARBA" id="ARBA00022989"/>
    </source>
</evidence>
<comment type="similarity">
    <text evidence="2">Belongs to the MotB family.</text>
</comment>
<dbReference type="AlphaFoldDB" id="A0A1I5QIK6"/>